<feature type="transmembrane region" description="Helical" evidence="2">
    <location>
        <begin position="40"/>
        <end position="61"/>
    </location>
</feature>
<evidence type="ECO:0000313" key="4">
    <source>
        <dbReference type="Proteomes" id="UP000754710"/>
    </source>
</evidence>
<evidence type="ECO:0000256" key="2">
    <source>
        <dbReference type="SAM" id="Phobius"/>
    </source>
</evidence>
<dbReference type="EMBL" id="JAIEZQ010000001">
    <property type="protein sequence ID" value="MBY9074486.1"/>
    <property type="molecule type" value="Genomic_DNA"/>
</dbReference>
<evidence type="ECO:0000256" key="1">
    <source>
        <dbReference type="SAM" id="Coils"/>
    </source>
</evidence>
<organism evidence="3 4">
    <name type="scientific">Nocardioides jiangsuensis</name>
    <dbReference type="NCBI Taxonomy" id="2866161"/>
    <lineage>
        <taxon>Bacteria</taxon>
        <taxon>Bacillati</taxon>
        <taxon>Actinomycetota</taxon>
        <taxon>Actinomycetes</taxon>
        <taxon>Propionibacteriales</taxon>
        <taxon>Nocardioidaceae</taxon>
        <taxon>Nocardioides</taxon>
    </lineage>
</organism>
<gene>
    <name evidence="3" type="ORF">K1X13_06610</name>
</gene>
<keyword evidence="1" id="KW-0175">Coiled coil</keyword>
<dbReference type="Proteomes" id="UP000754710">
    <property type="component" value="Unassembled WGS sequence"/>
</dbReference>
<feature type="coiled-coil region" evidence="1">
    <location>
        <begin position="111"/>
        <end position="159"/>
    </location>
</feature>
<reference evidence="3 4" key="1">
    <citation type="submission" date="2021-08" db="EMBL/GenBank/DDBJ databases">
        <title>Nocardioides bacterium WL0053 sp. nov., isolated from the sediment.</title>
        <authorList>
            <person name="Wang L."/>
            <person name="Zhang D."/>
            <person name="Zhang A."/>
        </authorList>
    </citation>
    <scope>NUCLEOTIDE SEQUENCE [LARGE SCALE GENOMIC DNA]</scope>
    <source>
        <strain evidence="3 4">WL0053</strain>
    </source>
</reference>
<keyword evidence="2" id="KW-0812">Transmembrane</keyword>
<comment type="caution">
    <text evidence="3">The sequence shown here is derived from an EMBL/GenBank/DDBJ whole genome shotgun (WGS) entry which is preliminary data.</text>
</comment>
<proteinExistence type="predicted"/>
<evidence type="ECO:0000313" key="3">
    <source>
        <dbReference type="EMBL" id="MBY9074486.1"/>
    </source>
</evidence>
<accession>A0ABS7RI84</accession>
<keyword evidence="2" id="KW-0472">Membrane</keyword>
<dbReference type="RefSeq" id="WP_221024156.1">
    <property type="nucleotide sequence ID" value="NZ_JAIEZQ010000001.1"/>
</dbReference>
<sequence length="203" mass="22264">MAISSPNRRRQRSVRVTVAVTLLSVATAAVVLALPTQSPAWLSVSSVFALVCGFAASRIIYNELLQSRREAATDRASQAQAYRSMFSERAAEHAEFTTAMTDRLAIRDRSIKELEGTIVLAEKRAMEAETRVKREARRANDAMELVASLQEQLEIRKAEEADELASWEGWDGVMDASTVVDLLAWEDKANAGAGAAADDRKHA</sequence>
<keyword evidence="4" id="KW-1185">Reference proteome</keyword>
<feature type="transmembrane region" description="Helical" evidence="2">
    <location>
        <begin position="12"/>
        <end position="34"/>
    </location>
</feature>
<keyword evidence="2" id="KW-1133">Transmembrane helix</keyword>
<protein>
    <submittedName>
        <fullName evidence="3">Uncharacterized protein</fullName>
    </submittedName>
</protein>
<name>A0ABS7RI84_9ACTN</name>